<keyword evidence="1" id="KW-1133">Transmembrane helix</keyword>
<evidence type="ECO:0000256" key="2">
    <source>
        <dbReference type="SAM" id="SignalP"/>
    </source>
</evidence>
<dbReference type="Pfam" id="PF04536">
    <property type="entry name" value="TPM_phosphatase"/>
    <property type="match status" value="1"/>
</dbReference>
<evidence type="ECO:0000313" key="4">
    <source>
        <dbReference type="EMBL" id="SHK11924.1"/>
    </source>
</evidence>
<reference evidence="5" key="1">
    <citation type="submission" date="2016-11" db="EMBL/GenBank/DDBJ databases">
        <authorList>
            <person name="Varghese N."/>
            <person name="Submissions S."/>
        </authorList>
    </citation>
    <scope>NUCLEOTIDE SEQUENCE [LARGE SCALE GENOMIC DNA]</scope>
    <source>
        <strain evidence="5">UWOS</strain>
    </source>
</reference>
<evidence type="ECO:0000256" key="1">
    <source>
        <dbReference type="SAM" id="Phobius"/>
    </source>
</evidence>
<proteinExistence type="predicted"/>
<name>A0A1M6PVC4_9BACT</name>
<dbReference type="Gene3D" id="3.10.310.50">
    <property type="match status" value="1"/>
</dbReference>
<dbReference type="Proteomes" id="UP000184275">
    <property type="component" value="Unassembled WGS sequence"/>
</dbReference>
<dbReference type="RefSeq" id="WP_073301768.1">
    <property type="nucleotide sequence ID" value="NZ_FRAW01000001.1"/>
</dbReference>
<keyword evidence="2" id="KW-0732">Signal</keyword>
<feature type="domain" description="TPM" evidence="3">
    <location>
        <begin position="25"/>
        <end position="142"/>
    </location>
</feature>
<keyword evidence="5" id="KW-1185">Reference proteome</keyword>
<evidence type="ECO:0000259" key="3">
    <source>
        <dbReference type="Pfam" id="PF04536"/>
    </source>
</evidence>
<dbReference type="InterPro" id="IPR007621">
    <property type="entry name" value="TPM_dom"/>
</dbReference>
<evidence type="ECO:0000313" key="5">
    <source>
        <dbReference type="Proteomes" id="UP000184275"/>
    </source>
</evidence>
<feature type="signal peptide" evidence="2">
    <location>
        <begin position="1"/>
        <end position="18"/>
    </location>
</feature>
<sequence length="217" mass="24633">MRLLPILLLFVVSLFGFAPDGDPIDDRAYFLSEKERLTYRQFTEELRNKTGFSLYLYTAASRISNVKLLADSLCRDEMGNDTLRAVILIDSSAHSRYISISPAASRFVSENVAERLAQKYLLPEFRKDRFGHGILVFAAELSKNVARLHDVKLATPLPRPSKDGILAIAWLLIAAVFILVVGAYIYFVRQGSRAQKRQAIRDFGKFPHQKFDSGFER</sequence>
<gene>
    <name evidence="4" type="ORF">SAMN05720469_101136</name>
</gene>
<dbReference type="AlphaFoldDB" id="A0A1M6PVC4"/>
<keyword evidence="1" id="KW-0812">Transmembrane</keyword>
<protein>
    <submittedName>
        <fullName evidence="4">TLP18.3, Psb32 and MOLO-1 founding protein of phosphatase</fullName>
    </submittedName>
</protein>
<keyword evidence="1" id="KW-0472">Membrane</keyword>
<feature type="transmembrane region" description="Helical" evidence="1">
    <location>
        <begin position="165"/>
        <end position="187"/>
    </location>
</feature>
<organism evidence="4 5">
    <name type="scientific">Fibrobacter intestinalis</name>
    <dbReference type="NCBI Taxonomy" id="28122"/>
    <lineage>
        <taxon>Bacteria</taxon>
        <taxon>Pseudomonadati</taxon>
        <taxon>Fibrobacterota</taxon>
        <taxon>Fibrobacteria</taxon>
        <taxon>Fibrobacterales</taxon>
        <taxon>Fibrobacteraceae</taxon>
        <taxon>Fibrobacter</taxon>
    </lineage>
</organism>
<feature type="chain" id="PRO_5013314202" evidence="2">
    <location>
        <begin position="19"/>
        <end position="217"/>
    </location>
</feature>
<accession>A0A1M6PVC4</accession>
<dbReference type="EMBL" id="FRAW01000001">
    <property type="protein sequence ID" value="SHK11924.1"/>
    <property type="molecule type" value="Genomic_DNA"/>
</dbReference>